<dbReference type="RefSeq" id="WP_068019998.1">
    <property type="nucleotide sequence ID" value="NZ_QQAZ01000013.1"/>
</dbReference>
<dbReference type="OrthoDB" id="4559751at2"/>
<keyword evidence="1" id="KW-0238">DNA-binding</keyword>
<dbReference type="Gene3D" id="3.30.1310.10">
    <property type="entry name" value="Nucleoid-associated protein YbaB-like domain"/>
    <property type="match status" value="1"/>
</dbReference>
<sequence>MDRWTRDGLRSANSGLRNQVENLTDAYLQAQPELTEAFRRMEALRSQADSSDHSVQATVDSDGVLTDLSLATSALRKTKDELARIIVEATQEAVRRARAERDALAASIATDLDDLPDLTDILGDASPLRDIRAHVQGSAGAADGPAPD</sequence>
<dbReference type="Proteomes" id="UP000255355">
    <property type="component" value="Unassembled WGS sequence"/>
</dbReference>
<accession>A0A370GQ12</accession>
<organism evidence="1 2">
    <name type="scientific">Nocardia mexicana</name>
    <dbReference type="NCBI Taxonomy" id="279262"/>
    <lineage>
        <taxon>Bacteria</taxon>
        <taxon>Bacillati</taxon>
        <taxon>Actinomycetota</taxon>
        <taxon>Actinomycetes</taxon>
        <taxon>Mycobacteriales</taxon>
        <taxon>Nocardiaceae</taxon>
        <taxon>Nocardia</taxon>
    </lineage>
</organism>
<dbReference type="InterPro" id="IPR004401">
    <property type="entry name" value="YbaB/EbfC"/>
</dbReference>
<keyword evidence="2" id="KW-1185">Reference proteome</keyword>
<proteinExistence type="predicted"/>
<dbReference type="SUPFAM" id="SSF82607">
    <property type="entry name" value="YbaB-like"/>
    <property type="match status" value="1"/>
</dbReference>
<gene>
    <name evidence="1" type="ORF">DFR68_113107</name>
</gene>
<dbReference type="InterPro" id="IPR036894">
    <property type="entry name" value="YbaB-like_sf"/>
</dbReference>
<evidence type="ECO:0000313" key="1">
    <source>
        <dbReference type="EMBL" id="RDI45336.1"/>
    </source>
</evidence>
<dbReference type="AlphaFoldDB" id="A0A370GQ12"/>
<dbReference type="Pfam" id="PF02575">
    <property type="entry name" value="YbaB_DNA_bd"/>
    <property type="match status" value="1"/>
</dbReference>
<comment type="caution">
    <text evidence="1">The sequence shown here is derived from an EMBL/GenBank/DDBJ whole genome shotgun (WGS) entry which is preliminary data.</text>
</comment>
<name>A0A370GQ12_9NOCA</name>
<dbReference type="GO" id="GO:0003677">
    <property type="term" value="F:DNA binding"/>
    <property type="evidence" value="ECO:0007669"/>
    <property type="project" value="UniProtKB-KW"/>
</dbReference>
<reference evidence="1 2" key="1">
    <citation type="submission" date="2018-07" db="EMBL/GenBank/DDBJ databases">
        <title>Genomic Encyclopedia of Type Strains, Phase IV (KMG-IV): sequencing the most valuable type-strain genomes for metagenomic binning, comparative biology and taxonomic classification.</title>
        <authorList>
            <person name="Goeker M."/>
        </authorList>
    </citation>
    <scope>NUCLEOTIDE SEQUENCE [LARGE SCALE GENOMIC DNA]</scope>
    <source>
        <strain evidence="1 2">DSM 44952</strain>
    </source>
</reference>
<dbReference type="EMBL" id="QQAZ01000013">
    <property type="protein sequence ID" value="RDI45336.1"/>
    <property type="molecule type" value="Genomic_DNA"/>
</dbReference>
<dbReference type="STRING" id="1210089.GCA_001613165_03130"/>
<evidence type="ECO:0000313" key="2">
    <source>
        <dbReference type="Proteomes" id="UP000255355"/>
    </source>
</evidence>
<protein>
    <submittedName>
        <fullName evidence="1">YbaB/EbfC DNA-binding family protein</fullName>
    </submittedName>
</protein>